<reference evidence="2" key="1">
    <citation type="submission" date="2023-06" db="EMBL/GenBank/DDBJ databases">
        <title>Genome-scale phylogeny and comparative genomics of the fungal order Sordariales.</title>
        <authorList>
            <consortium name="Lawrence Berkeley National Laboratory"/>
            <person name="Hensen N."/>
            <person name="Bonometti L."/>
            <person name="Westerberg I."/>
            <person name="Brannstrom I.O."/>
            <person name="Guillou S."/>
            <person name="Cros-Aarteil S."/>
            <person name="Calhoun S."/>
            <person name="Haridas S."/>
            <person name="Kuo A."/>
            <person name="Mondo S."/>
            <person name="Pangilinan J."/>
            <person name="Riley R."/>
            <person name="LaButti K."/>
            <person name="Andreopoulos B."/>
            <person name="Lipzen A."/>
            <person name="Chen C."/>
            <person name="Yanf M."/>
            <person name="Daum C."/>
            <person name="Ng V."/>
            <person name="Clum A."/>
            <person name="Steindorff A."/>
            <person name="Ohm R."/>
            <person name="Martin F."/>
            <person name="Silar P."/>
            <person name="Natvig D."/>
            <person name="Lalanne C."/>
            <person name="Gautier V."/>
            <person name="Ament-velasquez S.L."/>
            <person name="Kruys A."/>
            <person name="Hutchinson M.I."/>
            <person name="Powell A.J."/>
            <person name="Barry K."/>
            <person name="Miller A.N."/>
            <person name="Grigoriev I.V."/>
            <person name="Debuchy R."/>
            <person name="Gladieux P."/>
            <person name="Thoren M.H."/>
            <person name="Johannesson H."/>
        </authorList>
    </citation>
    <scope>NUCLEOTIDE SEQUENCE</scope>
    <source>
        <strain evidence="2">SMH3391-2</strain>
    </source>
</reference>
<evidence type="ECO:0000313" key="3">
    <source>
        <dbReference type="Proteomes" id="UP001174934"/>
    </source>
</evidence>
<gene>
    <name evidence="2" type="ORF">B0T17DRAFT_530341</name>
</gene>
<proteinExistence type="predicted"/>
<organism evidence="2 3">
    <name type="scientific">Bombardia bombarda</name>
    <dbReference type="NCBI Taxonomy" id="252184"/>
    <lineage>
        <taxon>Eukaryota</taxon>
        <taxon>Fungi</taxon>
        <taxon>Dikarya</taxon>
        <taxon>Ascomycota</taxon>
        <taxon>Pezizomycotina</taxon>
        <taxon>Sordariomycetes</taxon>
        <taxon>Sordariomycetidae</taxon>
        <taxon>Sordariales</taxon>
        <taxon>Lasiosphaeriaceae</taxon>
        <taxon>Bombardia</taxon>
    </lineage>
</organism>
<keyword evidence="3" id="KW-1185">Reference proteome</keyword>
<dbReference type="EMBL" id="JAULSR010000003">
    <property type="protein sequence ID" value="KAK0624515.1"/>
    <property type="molecule type" value="Genomic_DNA"/>
</dbReference>
<sequence>MFITICHRPCLLRLWHHPLPPPTPTTEPNAKAGPKSPPKMDNRRRFEALIDRLNRRQWDLLGENIHKRIICNSRDTSVYDLIQMLKQGFAPLPCHCPAPAI</sequence>
<feature type="region of interest" description="Disordered" evidence="1">
    <location>
        <begin position="18"/>
        <end position="43"/>
    </location>
</feature>
<dbReference type="Proteomes" id="UP001174934">
    <property type="component" value="Unassembled WGS sequence"/>
</dbReference>
<dbReference type="AlphaFoldDB" id="A0AA40C499"/>
<comment type="caution">
    <text evidence="2">The sequence shown here is derived from an EMBL/GenBank/DDBJ whole genome shotgun (WGS) entry which is preliminary data.</text>
</comment>
<name>A0AA40C499_9PEZI</name>
<evidence type="ECO:0000256" key="1">
    <source>
        <dbReference type="SAM" id="MobiDB-lite"/>
    </source>
</evidence>
<protein>
    <submittedName>
        <fullName evidence="2">Uncharacterized protein</fullName>
    </submittedName>
</protein>
<evidence type="ECO:0000313" key="2">
    <source>
        <dbReference type="EMBL" id="KAK0624515.1"/>
    </source>
</evidence>
<accession>A0AA40C499</accession>